<reference evidence="1 2" key="1">
    <citation type="journal article" date="2020" name="bioRxiv">
        <title>Whole genome comparisons of ergot fungi reveals the divergence and evolution of species within the genus Claviceps are the result of varying mechanisms driving genome evolution and host range expansion.</title>
        <authorList>
            <person name="Wyka S.A."/>
            <person name="Mondo S.J."/>
            <person name="Liu M."/>
            <person name="Dettman J."/>
            <person name="Nalam V."/>
            <person name="Broders K.D."/>
        </authorList>
    </citation>
    <scope>NUCLEOTIDE SEQUENCE [LARGE SCALE GENOMIC DNA]</scope>
    <source>
        <strain evidence="1 2">LM583</strain>
    </source>
</reference>
<dbReference type="EMBL" id="SRPR01000872">
    <property type="protein sequence ID" value="KAG5950304.1"/>
    <property type="molecule type" value="Genomic_DNA"/>
</dbReference>
<dbReference type="Pfam" id="PF13095">
    <property type="entry name" value="FTA2"/>
    <property type="match status" value="1"/>
</dbReference>
<comment type="caution">
    <text evidence="1">The sequence shown here is derived from an EMBL/GenBank/DDBJ whole genome shotgun (WGS) entry which is preliminary data.</text>
</comment>
<gene>
    <name evidence="1" type="ORF">E4U57_007896</name>
</gene>
<dbReference type="Proteomes" id="UP000742024">
    <property type="component" value="Unassembled WGS sequence"/>
</dbReference>
<dbReference type="InterPro" id="IPR011009">
    <property type="entry name" value="Kinase-like_dom_sf"/>
</dbReference>
<sequence>MSLSEGNQQQLPELGLSRWERRSIRAKQLPFLEERPMTDTVADCAWKDLVNPLLGRFTHQGNFRFLKFLGFGVDGVVWKVRIDSQTYALKVVGLVHRISYQAQSTVLRMLLIV</sequence>
<name>A0ABQ7P0V2_9HYPO</name>
<dbReference type="SUPFAM" id="SSF56112">
    <property type="entry name" value="Protein kinase-like (PK-like)"/>
    <property type="match status" value="1"/>
</dbReference>
<accession>A0ABQ7P0V2</accession>
<keyword evidence="2" id="KW-1185">Reference proteome</keyword>
<evidence type="ECO:0008006" key="3">
    <source>
        <dbReference type="Google" id="ProtNLM"/>
    </source>
</evidence>
<evidence type="ECO:0000313" key="1">
    <source>
        <dbReference type="EMBL" id="KAG5950304.1"/>
    </source>
</evidence>
<proteinExistence type="predicted"/>
<organism evidence="1 2">
    <name type="scientific">Claviceps arundinis</name>
    <dbReference type="NCBI Taxonomy" id="1623583"/>
    <lineage>
        <taxon>Eukaryota</taxon>
        <taxon>Fungi</taxon>
        <taxon>Dikarya</taxon>
        <taxon>Ascomycota</taxon>
        <taxon>Pezizomycotina</taxon>
        <taxon>Sordariomycetes</taxon>
        <taxon>Hypocreomycetidae</taxon>
        <taxon>Hypocreales</taxon>
        <taxon>Clavicipitaceae</taxon>
        <taxon>Claviceps</taxon>
    </lineage>
</organism>
<protein>
    <recommendedName>
        <fullName evidence="3">Protein kinase domain-containing protein</fullName>
    </recommendedName>
</protein>
<dbReference type="InterPro" id="IPR025213">
    <property type="entry name" value="Sim4_Fta2"/>
</dbReference>
<evidence type="ECO:0000313" key="2">
    <source>
        <dbReference type="Proteomes" id="UP000742024"/>
    </source>
</evidence>